<protein>
    <submittedName>
        <fullName evidence="3">Dienelactone hydrolase family protein</fullName>
    </submittedName>
</protein>
<name>A0ABY4FTV9_9MICO</name>
<keyword evidence="3" id="KW-0378">Hydrolase</keyword>
<dbReference type="InterPro" id="IPR002925">
    <property type="entry name" value="Dienelactn_hydro"/>
</dbReference>
<feature type="domain" description="Dienelactone hydrolase" evidence="2">
    <location>
        <begin position="20"/>
        <end position="239"/>
    </location>
</feature>
<dbReference type="PANTHER" id="PTHR22946:SF0">
    <property type="entry name" value="DIENELACTONE HYDROLASE DOMAIN-CONTAINING PROTEIN"/>
    <property type="match status" value="1"/>
</dbReference>
<dbReference type="Gene3D" id="3.40.50.1820">
    <property type="entry name" value="alpha/beta hydrolase"/>
    <property type="match status" value="1"/>
</dbReference>
<comment type="similarity">
    <text evidence="1">Belongs to the AB hydrolase superfamily.</text>
</comment>
<organism evidence="3 4">
    <name type="scientific">Leucobacter rhizosphaerae</name>
    <dbReference type="NCBI Taxonomy" id="2932245"/>
    <lineage>
        <taxon>Bacteria</taxon>
        <taxon>Bacillati</taxon>
        <taxon>Actinomycetota</taxon>
        <taxon>Actinomycetes</taxon>
        <taxon>Micrococcales</taxon>
        <taxon>Microbacteriaceae</taxon>
        <taxon>Leucobacter</taxon>
    </lineage>
</organism>
<dbReference type="InterPro" id="IPR029058">
    <property type="entry name" value="AB_hydrolase_fold"/>
</dbReference>
<dbReference type="EMBL" id="CP095043">
    <property type="protein sequence ID" value="UOQ59692.1"/>
    <property type="molecule type" value="Genomic_DNA"/>
</dbReference>
<dbReference type="RefSeq" id="WP_244684848.1">
    <property type="nucleotide sequence ID" value="NZ_CP095043.1"/>
</dbReference>
<proteinExistence type="inferred from homology"/>
<sequence>MTELNIRDVEYTHAGTRLLGLHCAPEAAVDAPTVVLLHDAFGLADEMVSIARRIALLGFSVFAADIWGDRATPGQQHELGPLIGAMVSRRATWIERVALAHEVALAQPGSSRARPISLGYCFGGSSALEYARSGGDVRAVIAIHPGLDLIEFDWSSVEPERAPAALVCFGADDPMATPEQWRRTKANMSAAGVDWELHLYSGTVHGFTSPRAADSPDPETVMYHPRNAARAWRATEDFLIELRDGVRF</sequence>
<reference evidence="3 4" key="1">
    <citation type="submission" date="2022-04" db="EMBL/GenBank/DDBJ databases">
        <title>Leucobacter sp. isolated from rhizosphere of onion.</title>
        <authorList>
            <person name="Won M."/>
            <person name="Lee C.-M."/>
            <person name="Woen H.-Y."/>
            <person name="Kwon S.-W."/>
        </authorList>
    </citation>
    <scope>NUCLEOTIDE SEQUENCE [LARGE SCALE GENOMIC DNA]</scope>
    <source>
        <strain evidence="3 4">H25R-14</strain>
    </source>
</reference>
<evidence type="ECO:0000256" key="1">
    <source>
        <dbReference type="ARBA" id="ARBA00008645"/>
    </source>
</evidence>
<gene>
    <name evidence="3" type="ORF">MUN76_11615</name>
</gene>
<evidence type="ECO:0000313" key="3">
    <source>
        <dbReference type="EMBL" id="UOQ59692.1"/>
    </source>
</evidence>
<keyword evidence="4" id="KW-1185">Reference proteome</keyword>
<evidence type="ECO:0000313" key="4">
    <source>
        <dbReference type="Proteomes" id="UP000831775"/>
    </source>
</evidence>
<accession>A0ABY4FTV9</accession>
<dbReference type="Pfam" id="PF01738">
    <property type="entry name" value="DLH"/>
    <property type="match status" value="1"/>
</dbReference>
<dbReference type="SUPFAM" id="SSF53474">
    <property type="entry name" value="alpha/beta-Hydrolases"/>
    <property type="match status" value="1"/>
</dbReference>
<dbReference type="PANTHER" id="PTHR22946">
    <property type="entry name" value="DIENELACTONE HYDROLASE DOMAIN-CONTAINING PROTEIN-RELATED"/>
    <property type="match status" value="1"/>
</dbReference>
<dbReference type="InterPro" id="IPR050261">
    <property type="entry name" value="FrsA_esterase"/>
</dbReference>
<dbReference type="GO" id="GO:0016787">
    <property type="term" value="F:hydrolase activity"/>
    <property type="evidence" value="ECO:0007669"/>
    <property type="project" value="UniProtKB-KW"/>
</dbReference>
<evidence type="ECO:0000259" key="2">
    <source>
        <dbReference type="Pfam" id="PF01738"/>
    </source>
</evidence>
<dbReference type="Proteomes" id="UP000831775">
    <property type="component" value="Chromosome"/>
</dbReference>